<evidence type="ECO:0000256" key="2">
    <source>
        <dbReference type="SAM" id="Phobius"/>
    </source>
</evidence>
<keyword evidence="4" id="KW-1185">Reference proteome</keyword>
<feature type="transmembrane region" description="Helical" evidence="2">
    <location>
        <begin position="94"/>
        <end position="114"/>
    </location>
</feature>
<dbReference type="eggNOG" id="ENOG502SWVS">
    <property type="taxonomic scope" value="Eukaryota"/>
</dbReference>
<organism evidence="3 4">
    <name type="scientific">Sphaeroforma arctica JP610</name>
    <dbReference type="NCBI Taxonomy" id="667725"/>
    <lineage>
        <taxon>Eukaryota</taxon>
        <taxon>Ichthyosporea</taxon>
        <taxon>Ichthyophonida</taxon>
        <taxon>Sphaeroforma</taxon>
    </lineage>
</organism>
<feature type="transmembrane region" description="Helical" evidence="2">
    <location>
        <begin position="188"/>
        <end position="212"/>
    </location>
</feature>
<feature type="compositionally biased region" description="Acidic residues" evidence="1">
    <location>
        <begin position="477"/>
        <end position="495"/>
    </location>
</feature>
<evidence type="ECO:0008006" key="5">
    <source>
        <dbReference type="Google" id="ProtNLM"/>
    </source>
</evidence>
<keyword evidence="2" id="KW-1133">Transmembrane helix</keyword>
<feature type="transmembrane region" description="Helical" evidence="2">
    <location>
        <begin position="120"/>
        <end position="144"/>
    </location>
</feature>
<feature type="compositionally biased region" description="Basic and acidic residues" evidence="1">
    <location>
        <begin position="547"/>
        <end position="569"/>
    </location>
</feature>
<feature type="region of interest" description="Disordered" evidence="1">
    <location>
        <begin position="540"/>
        <end position="587"/>
    </location>
</feature>
<keyword evidence="2" id="KW-0812">Transmembrane</keyword>
<keyword evidence="2" id="KW-0472">Membrane</keyword>
<dbReference type="Pfam" id="PF10011">
    <property type="entry name" value="DUF2254"/>
    <property type="match status" value="2"/>
</dbReference>
<dbReference type="InterPro" id="IPR018723">
    <property type="entry name" value="DUF2254_membrane"/>
</dbReference>
<dbReference type="OrthoDB" id="205122at2759"/>
<name>A0A0L0FP69_9EUKA</name>
<protein>
    <recommendedName>
        <fullName evidence="5">DUF2254 domain-containing protein</fullName>
    </recommendedName>
</protein>
<reference evidence="3 4" key="1">
    <citation type="submission" date="2011-02" db="EMBL/GenBank/DDBJ databases">
        <title>The Genome Sequence of Sphaeroforma arctica JP610.</title>
        <authorList>
            <consortium name="The Broad Institute Genome Sequencing Platform"/>
            <person name="Russ C."/>
            <person name="Cuomo C."/>
            <person name="Young S.K."/>
            <person name="Zeng Q."/>
            <person name="Gargeya S."/>
            <person name="Alvarado L."/>
            <person name="Berlin A."/>
            <person name="Chapman S.B."/>
            <person name="Chen Z."/>
            <person name="Freedman E."/>
            <person name="Gellesch M."/>
            <person name="Goldberg J."/>
            <person name="Griggs A."/>
            <person name="Gujja S."/>
            <person name="Heilman E."/>
            <person name="Heiman D."/>
            <person name="Howarth C."/>
            <person name="Mehta T."/>
            <person name="Neiman D."/>
            <person name="Pearson M."/>
            <person name="Roberts A."/>
            <person name="Saif S."/>
            <person name="Shea T."/>
            <person name="Shenoy N."/>
            <person name="Sisk P."/>
            <person name="Stolte C."/>
            <person name="Sykes S."/>
            <person name="White J."/>
            <person name="Yandava C."/>
            <person name="Burger G."/>
            <person name="Gray M.W."/>
            <person name="Holland P.W.H."/>
            <person name="King N."/>
            <person name="Lang F.B.F."/>
            <person name="Roger A.J."/>
            <person name="Ruiz-Trillo I."/>
            <person name="Haas B."/>
            <person name="Nusbaum C."/>
            <person name="Birren B."/>
        </authorList>
    </citation>
    <scope>NUCLEOTIDE SEQUENCE [LARGE SCALE GENOMIC DNA]</scope>
    <source>
        <strain evidence="3 4">JP610</strain>
    </source>
</reference>
<evidence type="ECO:0000256" key="1">
    <source>
        <dbReference type="SAM" id="MobiDB-lite"/>
    </source>
</evidence>
<gene>
    <name evidence="3" type="ORF">SARC_08975</name>
</gene>
<dbReference type="AlphaFoldDB" id="A0A0L0FP69"/>
<dbReference type="Proteomes" id="UP000054560">
    <property type="component" value="Unassembled WGS sequence"/>
</dbReference>
<accession>A0A0L0FP69</accession>
<dbReference type="RefSeq" id="XP_014152507.1">
    <property type="nucleotide sequence ID" value="XM_014297032.1"/>
</dbReference>
<dbReference type="EMBL" id="KQ242459">
    <property type="protein sequence ID" value="KNC78605.1"/>
    <property type="molecule type" value="Genomic_DNA"/>
</dbReference>
<feature type="transmembrane region" description="Helical" evidence="2">
    <location>
        <begin position="59"/>
        <end position="82"/>
    </location>
</feature>
<evidence type="ECO:0000313" key="4">
    <source>
        <dbReference type="Proteomes" id="UP000054560"/>
    </source>
</evidence>
<feature type="transmembrane region" description="Helical" evidence="2">
    <location>
        <begin position="156"/>
        <end position="176"/>
    </location>
</feature>
<sequence>MAEDSDKLKEKKSKKDNVLSRGDSLARMLGRRIGGMYAFVTRFGSPTGLFYEAVHNQFWGLPLISIILNMCFGFGLSMITLLPQDSDFPDLQPYEHWWAVFLFTGTADSANSIMSLVASSAISIATLTFSLTVLAIQLAAVNYSPRLLDEFLKDPVAKRSFAVNLGTFTYCVVVMWNTRGSTNSADAFVPFVAVNVVMVHVFAVLYHFIYYLQYFISSIRLENILQKASKSAWKAARRLEILETTQDDFEIPNVPPGAYRCLATKSGSGDFVIEGTIVGWIWPMDRNNTRFRKKVKELVEYKRHNGINDPQTAVQCLDSLSVVFSRISRSKFPRTTACDSEDKVRAIAPVHDFPYILAICMDPIRQYGKADASVVRRAMYFLGDLGAIAKRLRLKIRVRAIKRQLKEWHRVAEVKFADDSMNLRSTRSVYEHARHSITSAAADRVPHNEHKRNHRQEDIEGMGDDDGNPATATSGAETEEADADMDEYQTGDENESGNQFGEDNLSSDDDADVNLNMDGPTLMGTVQKVKEMVGLAVAAEANGTGADNRHNQEGELKRGVEMGTRDSKGSVRSMGSNSDECALEIDS</sequence>
<proteinExistence type="predicted"/>
<evidence type="ECO:0000313" key="3">
    <source>
        <dbReference type="EMBL" id="KNC78605.1"/>
    </source>
</evidence>
<dbReference type="GeneID" id="25909479"/>
<feature type="region of interest" description="Disordered" evidence="1">
    <location>
        <begin position="438"/>
        <end position="516"/>
    </location>
</feature>